<gene>
    <name evidence="1" type="ORF">UFOVP130_30</name>
</gene>
<name>A0A6J5LGF2_9CAUD</name>
<accession>A0A6J5LGF2</accession>
<organism evidence="1">
    <name type="scientific">uncultured Caudovirales phage</name>
    <dbReference type="NCBI Taxonomy" id="2100421"/>
    <lineage>
        <taxon>Viruses</taxon>
        <taxon>Duplodnaviria</taxon>
        <taxon>Heunggongvirae</taxon>
        <taxon>Uroviricota</taxon>
        <taxon>Caudoviricetes</taxon>
        <taxon>Peduoviridae</taxon>
        <taxon>Maltschvirus</taxon>
        <taxon>Maltschvirus maltsch</taxon>
    </lineage>
</organism>
<proteinExistence type="predicted"/>
<sequence>MNAIALGKVTVTTAGTPVPITAAMITAAGGQLPPNGGCCRIEAWAVPGSTGVVFVKTVQGNKVVMALPVPASGFAENWVAEDPEGGNTIYPAAFQLDAASNNDGAYVTVWVS</sequence>
<protein>
    <submittedName>
        <fullName evidence="1">Uncharacterized protein</fullName>
    </submittedName>
</protein>
<evidence type="ECO:0000313" key="1">
    <source>
        <dbReference type="EMBL" id="CAB4130739.1"/>
    </source>
</evidence>
<reference evidence="1" key="1">
    <citation type="submission" date="2020-04" db="EMBL/GenBank/DDBJ databases">
        <authorList>
            <person name="Chiriac C."/>
            <person name="Salcher M."/>
            <person name="Ghai R."/>
            <person name="Kavagutti S V."/>
        </authorList>
    </citation>
    <scope>NUCLEOTIDE SEQUENCE</scope>
</reference>
<dbReference type="EMBL" id="LR796251">
    <property type="protein sequence ID" value="CAB4130739.1"/>
    <property type="molecule type" value="Genomic_DNA"/>
</dbReference>